<evidence type="ECO:0000259" key="9">
    <source>
        <dbReference type="Pfam" id="PF13231"/>
    </source>
</evidence>
<dbReference type="GO" id="GO:0009103">
    <property type="term" value="P:lipopolysaccharide biosynthetic process"/>
    <property type="evidence" value="ECO:0007669"/>
    <property type="project" value="UniProtKB-ARBA"/>
</dbReference>
<feature type="transmembrane region" description="Helical" evidence="8">
    <location>
        <begin position="160"/>
        <end position="191"/>
    </location>
</feature>
<evidence type="ECO:0000313" key="11">
    <source>
        <dbReference type="Proteomes" id="UP000319516"/>
    </source>
</evidence>
<dbReference type="AlphaFoldDB" id="A0A542YQX0"/>
<evidence type="ECO:0000313" key="10">
    <source>
        <dbReference type="EMBL" id="TQL50469.1"/>
    </source>
</evidence>
<comment type="subcellular location">
    <subcellularLocation>
        <location evidence="1">Cell membrane</location>
        <topology evidence="1">Multi-pass membrane protein</topology>
    </subcellularLocation>
</comment>
<feature type="transmembrane region" description="Helical" evidence="8">
    <location>
        <begin position="78"/>
        <end position="98"/>
    </location>
</feature>
<feature type="transmembrane region" description="Helical" evidence="8">
    <location>
        <begin position="279"/>
        <end position="296"/>
    </location>
</feature>
<feature type="transmembrane region" description="Helical" evidence="8">
    <location>
        <begin position="110"/>
        <end position="129"/>
    </location>
</feature>
<dbReference type="GO" id="GO:0005886">
    <property type="term" value="C:plasma membrane"/>
    <property type="evidence" value="ECO:0007669"/>
    <property type="project" value="UniProtKB-SubCell"/>
</dbReference>
<keyword evidence="6 8" id="KW-1133">Transmembrane helix</keyword>
<dbReference type="EMBL" id="VFOP01000001">
    <property type="protein sequence ID" value="TQL50469.1"/>
    <property type="molecule type" value="Genomic_DNA"/>
</dbReference>
<proteinExistence type="predicted"/>
<keyword evidence="3 10" id="KW-0328">Glycosyltransferase</keyword>
<dbReference type="InterPro" id="IPR050297">
    <property type="entry name" value="LipidA_mod_glycosyltrf_83"/>
</dbReference>
<evidence type="ECO:0000256" key="5">
    <source>
        <dbReference type="ARBA" id="ARBA00022692"/>
    </source>
</evidence>
<accession>A0A542YQX0</accession>
<evidence type="ECO:0000256" key="8">
    <source>
        <dbReference type="SAM" id="Phobius"/>
    </source>
</evidence>
<sequence>MGSQAEGRGTAGVPRGVWLTAVLVVAGLVVVAGRYGFHRDELYFIEGGRHPGWAQPDNPMLIPLLAASWHDLVGGHLWAFRVLPAVATGVTVVLAALTCRQLGGAPRAQVVAAAGTALTGVILGTGHLFSITTFDVMMTALVVLLLVRAVGAVPQRIGPWLWTGLAAGVALEVKVLPGLVLLSCLVGMLLAGPRRPLRGPGPWLAGALALVLAAPNLLWQAAHGWPMLEVAANIAAGGSASSADRWLVAPMHLLMAGPVAGFLIVVGVVALLGTARLRAWRWLGIAYLVLLLIVVVTGGKPYYVAGLFPALVAVGAMQLPAWVERLLDRPARAVAVALVVSVPTACFALPLAPVGSPVFRIAQAVNPDGAETVGWPGYVGLVTDVAAQVPEDERPHTVVLTRNYGEAGALDRARRLAPGGTGGDGAPGWLPPVYSGHNAYGSWGPPPEDARTVIVVGRLDPDEEARWFAGTCQQVTTVRSPAGVDNEEDGAPIRRCQLGDQGWVAIWDEVARFG</sequence>
<evidence type="ECO:0000256" key="7">
    <source>
        <dbReference type="ARBA" id="ARBA00023136"/>
    </source>
</evidence>
<feature type="transmembrane region" description="Helical" evidence="8">
    <location>
        <begin position="203"/>
        <end position="222"/>
    </location>
</feature>
<protein>
    <submittedName>
        <fullName evidence="10">Dolichyl-phosphate-mannose-protein mannosyltransferase</fullName>
    </submittedName>
</protein>
<feature type="transmembrane region" description="Helical" evidence="8">
    <location>
        <begin position="136"/>
        <end position="154"/>
    </location>
</feature>
<keyword evidence="5 8" id="KW-0812">Transmembrane</keyword>
<dbReference type="PANTHER" id="PTHR33908">
    <property type="entry name" value="MANNOSYLTRANSFERASE YKCB-RELATED"/>
    <property type="match status" value="1"/>
</dbReference>
<organism evidence="10 11">
    <name type="scientific">Ornithinicoccus hortensis</name>
    <dbReference type="NCBI Taxonomy" id="82346"/>
    <lineage>
        <taxon>Bacteria</taxon>
        <taxon>Bacillati</taxon>
        <taxon>Actinomycetota</taxon>
        <taxon>Actinomycetes</taxon>
        <taxon>Micrococcales</taxon>
        <taxon>Intrasporangiaceae</taxon>
        <taxon>Ornithinicoccus</taxon>
    </lineage>
</organism>
<feature type="transmembrane region" description="Helical" evidence="8">
    <location>
        <begin position="333"/>
        <end position="352"/>
    </location>
</feature>
<evidence type="ECO:0000256" key="1">
    <source>
        <dbReference type="ARBA" id="ARBA00004651"/>
    </source>
</evidence>
<feature type="transmembrane region" description="Helical" evidence="8">
    <location>
        <begin position="302"/>
        <end position="321"/>
    </location>
</feature>
<keyword evidence="7 8" id="KW-0472">Membrane</keyword>
<keyword evidence="4 10" id="KW-0808">Transferase</keyword>
<evidence type="ECO:0000256" key="3">
    <source>
        <dbReference type="ARBA" id="ARBA00022676"/>
    </source>
</evidence>
<dbReference type="Proteomes" id="UP000319516">
    <property type="component" value="Unassembled WGS sequence"/>
</dbReference>
<feature type="domain" description="Glycosyltransferase RgtA/B/C/D-like" evidence="9">
    <location>
        <begin position="57"/>
        <end position="219"/>
    </location>
</feature>
<comment type="caution">
    <text evidence="10">The sequence shown here is derived from an EMBL/GenBank/DDBJ whole genome shotgun (WGS) entry which is preliminary data.</text>
</comment>
<feature type="transmembrane region" description="Helical" evidence="8">
    <location>
        <begin position="16"/>
        <end position="37"/>
    </location>
</feature>
<dbReference type="GO" id="GO:0016763">
    <property type="term" value="F:pentosyltransferase activity"/>
    <property type="evidence" value="ECO:0007669"/>
    <property type="project" value="TreeGrafter"/>
</dbReference>
<feature type="transmembrane region" description="Helical" evidence="8">
    <location>
        <begin position="251"/>
        <end position="272"/>
    </location>
</feature>
<evidence type="ECO:0000256" key="6">
    <source>
        <dbReference type="ARBA" id="ARBA00022989"/>
    </source>
</evidence>
<dbReference type="OrthoDB" id="5166595at2"/>
<name>A0A542YQX0_9MICO</name>
<dbReference type="Pfam" id="PF13231">
    <property type="entry name" value="PMT_2"/>
    <property type="match status" value="1"/>
</dbReference>
<evidence type="ECO:0000256" key="4">
    <source>
        <dbReference type="ARBA" id="ARBA00022679"/>
    </source>
</evidence>
<reference evidence="10 11" key="1">
    <citation type="submission" date="2019-06" db="EMBL/GenBank/DDBJ databases">
        <title>Sequencing the genomes of 1000 actinobacteria strains.</title>
        <authorList>
            <person name="Klenk H.-P."/>
        </authorList>
    </citation>
    <scope>NUCLEOTIDE SEQUENCE [LARGE SCALE GENOMIC DNA]</scope>
    <source>
        <strain evidence="10 11">DSM 12335</strain>
    </source>
</reference>
<gene>
    <name evidence="10" type="ORF">FB467_1579</name>
</gene>
<keyword evidence="2" id="KW-1003">Cell membrane</keyword>
<dbReference type="InterPro" id="IPR038731">
    <property type="entry name" value="RgtA/B/C-like"/>
</dbReference>
<evidence type="ECO:0000256" key="2">
    <source>
        <dbReference type="ARBA" id="ARBA00022475"/>
    </source>
</evidence>
<keyword evidence="11" id="KW-1185">Reference proteome</keyword>
<dbReference type="PANTHER" id="PTHR33908:SF11">
    <property type="entry name" value="MEMBRANE PROTEIN"/>
    <property type="match status" value="1"/>
</dbReference>
<dbReference type="RefSeq" id="WP_141784602.1">
    <property type="nucleotide sequence ID" value="NZ_BAAAIK010000002.1"/>
</dbReference>